<reference evidence="1 2" key="1">
    <citation type="journal article" date="2018" name="Proc. R. Soc. B">
        <title>A non-coding region near Follistatin controls head colour polymorphism in the Gouldian finch.</title>
        <authorList>
            <person name="Toomey M.B."/>
            <person name="Marques C.I."/>
            <person name="Andrade P."/>
            <person name="Araujo P.M."/>
            <person name="Sabatino S."/>
            <person name="Gazda M.A."/>
            <person name="Afonso S."/>
            <person name="Lopes R.J."/>
            <person name="Corbo J.C."/>
            <person name="Carneiro M."/>
        </authorList>
    </citation>
    <scope>NUCLEOTIDE SEQUENCE [LARGE SCALE GENOMIC DNA]</scope>
    <source>
        <strain evidence="1">Red01</strain>
        <tissue evidence="1">Muscle</tissue>
    </source>
</reference>
<proteinExistence type="predicted"/>
<gene>
    <name evidence="1" type="ORF">DV515_00002628</name>
</gene>
<organism evidence="1 2">
    <name type="scientific">Chloebia gouldiae</name>
    <name type="common">Gouldian finch</name>
    <name type="synonym">Erythrura gouldiae</name>
    <dbReference type="NCBI Taxonomy" id="44316"/>
    <lineage>
        <taxon>Eukaryota</taxon>
        <taxon>Metazoa</taxon>
        <taxon>Chordata</taxon>
        <taxon>Craniata</taxon>
        <taxon>Vertebrata</taxon>
        <taxon>Euteleostomi</taxon>
        <taxon>Archelosauria</taxon>
        <taxon>Archosauria</taxon>
        <taxon>Dinosauria</taxon>
        <taxon>Saurischia</taxon>
        <taxon>Theropoda</taxon>
        <taxon>Coelurosauria</taxon>
        <taxon>Aves</taxon>
        <taxon>Neognathae</taxon>
        <taxon>Neoaves</taxon>
        <taxon>Telluraves</taxon>
        <taxon>Australaves</taxon>
        <taxon>Passeriformes</taxon>
        <taxon>Passeroidea</taxon>
        <taxon>Passeridae</taxon>
        <taxon>Chloebia</taxon>
    </lineage>
</organism>
<dbReference type="EMBL" id="QUSF01000005">
    <property type="protein sequence ID" value="RLW09368.1"/>
    <property type="molecule type" value="Genomic_DNA"/>
</dbReference>
<sequence length="256" mass="28890">MKEMSYTEDEETVVFLEAVAWMKFTASDGKVTYVNVAFVTARPVVIFKSSELYPKLDLQCADHLDEKRVSISFVMEERMTCSAKKILNPNLEVFIQPSVSSRLGELLSQPRPEGLTEIICPKNGSERVNVALVYPPTPTVISPCSKARSWSSVPLTPFGWDLELASLEQLCWEVEMLHCSKHKKRQASIHIIYVTGQDSAHTHMHAQTYAHHTSTRPHVLAKITENKMPPWALALEWSALAVDLCCSKVMERFAIE</sequence>
<dbReference type="Proteomes" id="UP000276834">
    <property type="component" value="Unassembled WGS sequence"/>
</dbReference>
<evidence type="ECO:0000313" key="2">
    <source>
        <dbReference type="Proteomes" id="UP000276834"/>
    </source>
</evidence>
<evidence type="ECO:0000313" key="1">
    <source>
        <dbReference type="EMBL" id="RLW09368.1"/>
    </source>
</evidence>
<name>A0A3L8SW38_CHLGU</name>
<comment type="caution">
    <text evidence="1">The sequence shown here is derived from an EMBL/GenBank/DDBJ whole genome shotgun (WGS) entry which is preliminary data.</text>
</comment>
<keyword evidence="2" id="KW-1185">Reference proteome</keyword>
<accession>A0A3L8SW38</accession>
<dbReference type="AlphaFoldDB" id="A0A3L8SW38"/>
<protein>
    <submittedName>
        <fullName evidence="1">Uncharacterized protein</fullName>
    </submittedName>
</protein>